<keyword evidence="1" id="KW-0067">ATP-binding</keyword>
<organism evidence="3 4">
    <name type="scientific">Geobacillus stearothermophilus</name>
    <name type="common">Bacillus stearothermophilus</name>
    <dbReference type="NCBI Taxonomy" id="1422"/>
    <lineage>
        <taxon>Bacteria</taxon>
        <taxon>Bacillati</taxon>
        <taxon>Bacillota</taxon>
        <taxon>Bacilli</taxon>
        <taxon>Bacillales</taxon>
        <taxon>Anoxybacillaceae</taxon>
        <taxon>Geobacillus</taxon>
    </lineage>
</organism>
<dbReference type="Gene3D" id="3.30.470.20">
    <property type="entry name" value="ATP-grasp fold, B domain"/>
    <property type="match status" value="1"/>
</dbReference>
<evidence type="ECO:0000256" key="1">
    <source>
        <dbReference type="PROSITE-ProRule" id="PRU00409"/>
    </source>
</evidence>
<dbReference type="Proteomes" id="UP000075424">
    <property type="component" value="Unassembled WGS sequence"/>
</dbReference>
<dbReference type="SUPFAM" id="SSF56059">
    <property type="entry name" value="Glutathione synthetase ATP-binding domain-like"/>
    <property type="match status" value="1"/>
</dbReference>
<dbReference type="Pfam" id="PF14398">
    <property type="entry name" value="ATPgrasp_YheCD"/>
    <property type="match status" value="1"/>
</dbReference>
<keyword evidence="1" id="KW-0547">Nucleotide-binding</keyword>
<name>A0A150MSD3_GEOSE</name>
<evidence type="ECO:0000259" key="2">
    <source>
        <dbReference type="PROSITE" id="PS50975"/>
    </source>
</evidence>
<dbReference type="GO" id="GO:0046872">
    <property type="term" value="F:metal ion binding"/>
    <property type="evidence" value="ECO:0007669"/>
    <property type="project" value="InterPro"/>
</dbReference>
<protein>
    <recommendedName>
        <fullName evidence="2">ATP-grasp domain-containing protein</fullName>
    </recommendedName>
</protein>
<feature type="domain" description="ATP-grasp" evidence="2">
    <location>
        <begin position="118"/>
        <end position="351"/>
    </location>
</feature>
<accession>A0A150MSD3</accession>
<dbReference type="GO" id="GO:0005524">
    <property type="term" value="F:ATP binding"/>
    <property type="evidence" value="ECO:0007669"/>
    <property type="project" value="UniProtKB-UniRule"/>
</dbReference>
<evidence type="ECO:0000313" key="3">
    <source>
        <dbReference type="EMBL" id="KYD27252.1"/>
    </source>
</evidence>
<evidence type="ECO:0000313" key="4">
    <source>
        <dbReference type="Proteomes" id="UP000075424"/>
    </source>
</evidence>
<gene>
    <name evidence="3" type="ORF">B4109_0622</name>
</gene>
<comment type="caution">
    <text evidence="3">The sequence shown here is derived from an EMBL/GenBank/DDBJ whole genome shotgun (WGS) entry which is preliminary data.</text>
</comment>
<reference evidence="3 4" key="1">
    <citation type="submission" date="2016-01" db="EMBL/GenBank/DDBJ databases">
        <title>Draft Genome Sequences of Seven Thermophilic Sporeformers Isolated from Foods.</title>
        <authorList>
            <person name="Berendsen E.M."/>
            <person name="Wells-Bennik M.H."/>
            <person name="Krawcyk A.O."/>
            <person name="De Jong A."/>
            <person name="Holsappel S."/>
            <person name="Eijlander R.T."/>
            <person name="Kuipers O.P."/>
        </authorList>
    </citation>
    <scope>NUCLEOTIDE SEQUENCE [LARGE SCALE GENOMIC DNA]</scope>
    <source>
        <strain evidence="3 4">B4109</strain>
    </source>
</reference>
<dbReference type="InterPro" id="IPR026838">
    <property type="entry name" value="YheC/D"/>
</dbReference>
<sequence length="358" mass="40795">MSNQRTVAVLTEIKEDRERASFGSIHLFCEELVKYGETHNLFVYVTSPSLYLQHTGYRLTGSEWIKEGVPRANVVYNRLHSRKSEYAPAFQQLLARLDEEDGAMFNRRFLHKWEVHRYLERHEYLHPYLPKTALWDGQDSLEAFLAAFPSVFLKPVHGSQGRGIFRIECTDEGICLRRSTSSSSALYRSVAAAVSALQPQIRTPMIIQQGLELQTIDGRPVDFRLLCHRIRHNDWRVTSAVARAAPPEQFVANLARGGVLMAVNDVLRKWYTRADVFQQKQLLKEIALESAAVLASEAEGLYGEFGVDLAIDVHGRPWIIEVNTKPSKQAEMTFSQQTVRPSAKAVIDYCLTLMEEKE</sequence>
<proteinExistence type="predicted"/>
<dbReference type="PROSITE" id="PS50975">
    <property type="entry name" value="ATP_GRASP"/>
    <property type="match status" value="1"/>
</dbReference>
<dbReference type="PATRIC" id="fig|1422.18.peg.3172"/>
<dbReference type="RefSeq" id="WP_061567356.1">
    <property type="nucleotide sequence ID" value="NZ_JARTLJ010000020.1"/>
</dbReference>
<dbReference type="AlphaFoldDB" id="A0A150MSD3"/>
<dbReference type="EMBL" id="LQYV01000056">
    <property type="protein sequence ID" value="KYD27252.1"/>
    <property type="molecule type" value="Genomic_DNA"/>
</dbReference>
<dbReference type="InterPro" id="IPR011761">
    <property type="entry name" value="ATP-grasp"/>
</dbReference>